<organism evidence="11 12">
    <name type="scientific">Virgisporangium aurantiacum</name>
    <dbReference type="NCBI Taxonomy" id="175570"/>
    <lineage>
        <taxon>Bacteria</taxon>
        <taxon>Bacillati</taxon>
        <taxon>Actinomycetota</taxon>
        <taxon>Actinomycetes</taxon>
        <taxon>Micromonosporales</taxon>
        <taxon>Micromonosporaceae</taxon>
        <taxon>Virgisporangium</taxon>
    </lineage>
</organism>
<feature type="domain" description="Protein kinase" evidence="10">
    <location>
        <begin position="21"/>
        <end position="285"/>
    </location>
</feature>
<feature type="region of interest" description="Disordered" evidence="8">
    <location>
        <begin position="331"/>
        <end position="350"/>
    </location>
</feature>
<gene>
    <name evidence="11" type="ORF">Vau01_107700</name>
</gene>
<dbReference type="PANTHER" id="PTHR43289:SF6">
    <property type="entry name" value="SERINE_THREONINE-PROTEIN KINASE NEKL-3"/>
    <property type="match status" value="1"/>
</dbReference>
<dbReference type="SMART" id="SM00220">
    <property type="entry name" value="S_TKc"/>
    <property type="match status" value="1"/>
</dbReference>
<dbReference type="SUPFAM" id="SSF56112">
    <property type="entry name" value="Protein kinase-like (PK-like)"/>
    <property type="match status" value="1"/>
</dbReference>
<evidence type="ECO:0000256" key="8">
    <source>
        <dbReference type="SAM" id="MobiDB-lite"/>
    </source>
</evidence>
<dbReference type="InterPro" id="IPR017441">
    <property type="entry name" value="Protein_kinase_ATP_BS"/>
</dbReference>
<name>A0A8J3ZG05_9ACTN</name>
<comment type="caution">
    <text evidence="11">The sequence shown here is derived from an EMBL/GenBank/DDBJ whole genome shotgun (WGS) entry which is preliminary data.</text>
</comment>
<keyword evidence="5" id="KW-0418">Kinase</keyword>
<proteinExistence type="predicted"/>
<evidence type="ECO:0000259" key="10">
    <source>
        <dbReference type="PROSITE" id="PS50011"/>
    </source>
</evidence>
<dbReference type="Gene3D" id="1.10.510.10">
    <property type="entry name" value="Transferase(Phosphotransferase) domain 1"/>
    <property type="match status" value="1"/>
</dbReference>
<keyword evidence="2" id="KW-0723">Serine/threonine-protein kinase</keyword>
<keyword evidence="6 7" id="KW-0067">ATP-binding</keyword>
<reference evidence="11" key="1">
    <citation type="submission" date="2021-01" db="EMBL/GenBank/DDBJ databases">
        <title>Whole genome shotgun sequence of Virgisporangium aurantiacum NBRC 16421.</title>
        <authorList>
            <person name="Komaki H."/>
            <person name="Tamura T."/>
        </authorList>
    </citation>
    <scope>NUCLEOTIDE SEQUENCE</scope>
    <source>
        <strain evidence="11">NBRC 16421</strain>
    </source>
</reference>
<feature type="transmembrane region" description="Helical" evidence="9">
    <location>
        <begin position="372"/>
        <end position="392"/>
    </location>
</feature>
<keyword evidence="9" id="KW-0472">Membrane</keyword>
<feature type="region of interest" description="Disordered" evidence="8">
    <location>
        <begin position="393"/>
        <end position="440"/>
    </location>
</feature>
<feature type="compositionally biased region" description="Polar residues" evidence="8">
    <location>
        <begin position="396"/>
        <end position="409"/>
    </location>
</feature>
<feature type="binding site" evidence="7">
    <location>
        <position position="50"/>
    </location>
    <ligand>
        <name>ATP</name>
        <dbReference type="ChEBI" id="CHEBI:30616"/>
    </ligand>
</feature>
<evidence type="ECO:0000256" key="7">
    <source>
        <dbReference type="PROSITE-ProRule" id="PRU10141"/>
    </source>
</evidence>
<evidence type="ECO:0000256" key="5">
    <source>
        <dbReference type="ARBA" id="ARBA00022777"/>
    </source>
</evidence>
<accession>A0A8J3ZG05</accession>
<keyword evidence="9" id="KW-1133">Transmembrane helix</keyword>
<keyword evidence="3" id="KW-0808">Transferase</keyword>
<dbReference type="InterPro" id="IPR011009">
    <property type="entry name" value="Kinase-like_dom_sf"/>
</dbReference>
<evidence type="ECO:0000256" key="3">
    <source>
        <dbReference type="ARBA" id="ARBA00022679"/>
    </source>
</evidence>
<dbReference type="Proteomes" id="UP000612585">
    <property type="component" value="Unassembled WGS sequence"/>
</dbReference>
<evidence type="ECO:0000256" key="1">
    <source>
        <dbReference type="ARBA" id="ARBA00012513"/>
    </source>
</evidence>
<keyword evidence="9" id="KW-0812">Transmembrane</keyword>
<dbReference type="PROSITE" id="PS00107">
    <property type="entry name" value="PROTEIN_KINASE_ATP"/>
    <property type="match status" value="1"/>
</dbReference>
<evidence type="ECO:0000313" key="12">
    <source>
        <dbReference type="Proteomes" id="UP000612585"/>
    </source>
</evidence>
<dbReference type="GO" id="GO:0005524">
    <property type="term" value="F:ATP binding"/>
    <property type="evidence" value="ECO:0007669"/>
    <property type="project" value="UniProtKB-UniRule"/>
</dbReference>
<evidence type="ECO:0000256" key="6">
    <source>
        <dbReference type="ARBA" id="ARBA00022840"/>
    </source>
</evidence>
<dbReference type="InterPro" id="IPR000719">
    <property type="entry name" value="Prot_kinase_dom"/>
</dbReference>
<evidence type="ECO:0000313" key="11">
    <source>
        <dbReference type="EMBL" id="GIJ63254.1"/>
    </source>
</evidence>
<keyword evidence="4 7" id="KW-0547">Nucleotide-binding</keyword>
<dbReference type="Gene3D" id="3.30.200.20">
    <property type="entry name" value="Phosphorylase Kinase, domain 1"/>
    <property type="match status" value="1"/>
</dbReference>
<evidence type="ECO:0000256" key="4">
    <source>
        <dbReference type="ARBA" id="ARBA00022741"/>
    </source>
</evidence>
<dbReference type="PANTHER" id="PTHR43289">
    <property type="entry name" value="MITOGEN-ACTIVATED PROTEIN KINASE KINASE KINASE 20-RELATED"/>
    <property type="match status" value="1"/>
</dbReference>
<evidence type="ECO:0000256" key="9">
    <source>
        <dbReference type="SAM" id="Phobius"/>
    </source>
</evidence>
<keyword evidence="12" id="KW-1185">Reference proteome</keyword>
<dbReference type="GO" id="GO:0004674">
    <property type="term" value="F:protein serine/threonine kinase activity"/>
    <property type="evidence" value="ECO:0007669"/>
    <property type="project" value="UniProtKB-KW"/>
</dbReference>
<dbReference type="CDD" id="cd14014">
    <property type="entry name" value="STKc_PknB_like"/>
    <property type="match status" value="1"/>
</dbReference>
<dbReference type="Pfam" id="PF00069">
    <property type="entry name" value="Pkinase"/>
    <property type="match status" value="1"/>
</dbReference>
<dbReference type="PROSITE" id="PS00108">
    <property type="entry name" value="PROTEIN_KINASE_ST"/>
    <property type="match status" value="1"/>
</dbReference>
<dbReference type="EC" id="2.7.11.1" evidence="1"/>
<dbReference type="InterPro" id="IPR008271">
    <property type="entry name" value="Ser/Thr_kinase_AS"/>
</dbReference>
<dbReference type="PROSITE" id="PS50011">
    <property type="entry name" value="PROTEIN_KINASE_DOM"/>
    <property type="match status" value="1"/>
</dbReference>
<evidence type="ECO:0000256" key="2">
    <source>
        <dbReference type="ARBA" id="ARBA00022527"/>
    </source>
</evidence>
<protein>
    <recommendedName>
        <fullName evidence="1">non-specific serine/threonine protein kinase</fullName>
        <ecNumber evidence="1">2.7.11.1</ecNumber>
    </recommendedName>
</protein>
<sequence length="440" mass="44579">MHRAAEKHFLVADVRVLGGRYRLIEPLGSGGMSVVWRGYDEVLGRAVAVKVLHPGDAVDEDARERVRVEAQRAAKLAHPYITAVHDYGVSGAGVPYVVMELVDGPTLADLIDAGPVPVADTLRICAQVAAALTAAHARGVVHRDIKPANILLSRGGVKVLDFGISALSGEPEPAPDGRSVWGTPAYLAPERIDGGAVTPASDVYALGLLLYRLLAGGMPWRAESVADLFDAHRFVEPAPLPTDLPGLPAAVRRMCDDCLAKDPRRRPAAGEVARVLSAAAGRPGTAAGMAAGFGVGAAATAGAGAAGSLGARAAGLGAAAAGDLGAGTAAGASAGVAAGSGPGSESFRRRTAVRAVPVPSGLKRGITRRRRMAAGVAAAVAATVALGFVAAATPRGPQSSGRTTQSSITVPDDGANTDSKARYTGVPDLPSRIAKTIRSN</sequence>
<dbReference type="EMBL" id="BOPG01000090">
    <property type="protein sequence ID" value="GIJ63254.1"/>
    <property type="molecule type" value="Genomic_DNA"/>
</dbReference>
<dbReference type="AlphaFoldDB" id="A0A8J3ZG05"/>